<dbReference type="PANTHER" id="PTHR47338:SF29">
    <property type="entry name" value="ZN(2)-C6 FUNGAL-TYPE DOMAIN-CONTAINING PROTEIN"/>
    <property type="match status" value="1"/>
</dbReference>
<dbReference type="Gene3D" id="4.10.240.10">
    <property type="entry name" value="Zn(2)-C6 fungal-type DNA-binding domain"/>
    <property type="match status" value="1"/>
</dbReference>
<dbReference type="GO" id="GO:0000981">
    <property type="term" value="F:DNA-binding transcription factor activity, RNA polymerase II-specific"/>
    <property type="evidence" value="ECO:0007669"/>
    <property type="project" value="InterPro"/>
</dbReference>
<evidence type="ECO:0000256" key="4">
    <source>
        <dbReference type="ARBA" id="ARBA00023163"/>
    </source>
</evidence>
<evidence type="ECO:0000313" key="9">
    <source>
        <dbReference type="Proteomes" id="UP000054485"/>
    </source>
</evidence>
<feature type="domain" description="Copper-fist" evidence="7">
    <location>
        <begin position="27"/>
        <end position="77"/>
    </location>
</feature>
<dbReference type="Pfam" id="PF04082">
    <property type="entry name" value="Fungal_trans"/>
    <property type="match status" value="1"/>
</dbReference>
<feature type="domain" description="Zn(2)-C6 fungal-type" evidence="6">
    <location>
        <begin position="19"/>
        <end position="51"/>
    </location>
</feature>
<dbReference type="InterPro" id="IPR001138">
    <property type="entry name" value="Zn2Cys6_DnaBD"/>
</dbReference>
<evidence type="ECO:0000313" key="8">
    <source>
        <dbReference type="EMBL" id="KIK33307.1"/>
    </source>
</evidence>
<evidence type="ECO:0000259" key="7">
    <source>
        <dbReference type="PROSITE" id="PS50073"/>
    </source>
</evidence>
<sequence>MTSSRASSQSLGGLERGKACISCRRRKIRCDGVRPTCGQCIRGNRLDDCEYTDGQGRSRTSMLEQDIVRLQARVQELEHPEHTTPAVALHHPYSSSSDVPQSSSVLLGFQPSYISASISSASSSETCKSFHVHHHAFSSYSAASSPTIPLTWGDFRQSSWWAKEEPPTQIILESLDNILPYADELGFFLHIPRLRNTLMTASSRGIPIALQNAIVLLCLHTTETNQPAFEQTVLSRCLRQLPDILPSCSSSTRDLLNVLQTEVLLAYYLFRVGRVVEAKYHSSAAAGLVLSFRLHSSLPPEGESGPPSDMRFNIFRTTFPSPVDDIEQTEAIYAFWNVFARDKSMSAVLGVPPSIGISVRVSVPWPGQMQEVSLVNQDTHFTERRQGIGQVDTIQQFLADGQSEKGDLDSALAFHAKAAVLLDEVNHLVELYTSDPRVQETQSFRAQFTSLDALIQHMQAFIPSNASLTNEASPSSSQSILTPPSPRLVSRHSVYIQSLLSLATIRLHSPFRDSYLSNAKIVRAAVLIARALQCVNVNTLQYFDPDIIIWINASFVICAEITRLRALTAWPTQFPVHGEGLVHDLRTLLGVLRAIADRCPVLALRTKLETVLPRLEYLGTL</sequence>
<reference evidence="9" key="2">
    <citation type="submission" date="2015-01" db="EMBL/GenBank/DDBJ databases">
        <title>Evolutionary Origins and Diversification of the Mycorrhizal Mutualists.</title>
        <authorList>
            <consortium name="DOE Joint Genome Institute"/>
            <consortium name="Mycorrhizal Genomics Consortium"/>
            <person name="Kohler A."/>
            <person name="Kuo A."/>
            <person name="Nagy L.G."/>
            <person name="Floudas D."/>
            <person name="Copeland A."/>
            <person name="Barry K.W."/>
            <person name="Cichocki N."/>
            <person name="Veneault-Fourrey C."/>
            <person name="LaButti K."/>
            <person name="Lindquist E.A."/>
            <person name="Lipzen A."/>
            <person name="Lundell T."/>
            <person name="Morin E."/>
            <person name="Murat C."/>
            <person name="Riley R."/>
            <person name="Ohm R."/>
            <person name="Sun H."/>
            <person name="Tunlid A."/>
            <person name="Henrissat B."/>
            <person name="Grigoriev I.V."/>
            <person name="Hibbett D.S."/>
            <person name="Martin F."/>
        </authorList>
    </citation>
    <scope>NUCLEOTIDE SEQUENCE [LARGE SCALE GENOMIC DNA]</scope>
    <source>
        <strain evidence="9">UH-Slu-Lm8-n1</strain>
    </source>
</reference>
<evidence type="ECO:0000256" key="3">
    <source>
        <dbReference type="ARBA" id="ARBA00023015"/>
    </source>
</evidence>
<dbReference type="PROSITE" id="PS00463">
    <property type="entry name" value="ZN2_CY6_FUNGAL_1"/>
    <property type="match status" value="1"/>
</dbReference>
<keyword evidence="5" id="KW-0539">Nucleus</keyword>
<evidence type="ECO:0000259" key="6">
    <source>
        <dbReference type="PROSITE" id="PS50048"/>
    </source>
</evidence>
<dbReference type="OrthoDB" id="2309723at2759"/>
<dbReference type="GO" id="GO:0003677">
    <property type="term" value="F:DNA binding"/>
    <property type="evidence" value="ECO:0007669"/>
    <property type="project" value="InterPro"/>
</dbReference>
<organism evidence="8 9">
    <name type="scientific">Suillus luteus UH-Slu-Lm8-n1</name>
    <dbReference type="NCBI Taxonomy" id="930992"/>
    <lineage>
        <taxon>Eukaryota</taxon>
        <taxon>Fungi</taxon>
        <taxon>Dikarya</taxon>
        <taxon>Basidiomycota</taxon>
        <taxon>Agaricomycotina</taxon>
        <taxon>Agaricomycetes</taxon>
        <taxon>Agaricomycetidae</taxon>
        <taxon>Boletales</taxon>
        <taxon>Suillineae</taxon>
        <taxon>Suillaceae</taxon>
        <taxon>Suillus</taxon>
    </lineage>
</organism>
<dbReference type="SUPFAM" id="SSF57701">
    <property type="entry name" value="Zn2/Cys6 DNA-binding domain"/>
    <property type="match status" value="1"/>
</dbReference>
<dbReference type="GO" id="GO:0006351">
    <property type="term" value="P:DNA-templated transcription"/>
    <property type="evidence" value="ECO:0007669"/>
    <property type="project" value="InterPro"/>
</dbReference>
<keyword evidence="9" id="KW-1185">Reference proteome</keyword>
<dbReference type="GO" id="GO:0005507">
    <property type="term" value="F:copper ion binding"/>
    <property type="evidence" value="ECO:0007669"/>
    <property type="project" value="InterPro"/>
</dbReference>
<dbReference type="Proteomes" id="UP000054485">
    <property type="component" value="Unassembled WGS sequence"/>
</dbReference>
<dbReference type="InterPro" id="IPR007219">
    <property type="entry name" value="XnlR_reg_dom"/>
</dbReference>
<dbReference type="InterPro" id="IPR036864">
    <property type="entry name" value="Zn2-C6_fun-type_DNA-bd_sf"/>
</dbReference>
<dbReference type="GO" id="GO:0008270">
    <property type="term" value="F:zinc ion binding"/>
    <property type="evidence" value="ECO:0007669"/>
    <property type="project" value="InterPro"/>
</dbReference>
<reference evidence="8 9" key="1">
    <citation type="submission" date="2014-04" db="EMBL/GenBank/DDBJ databases">
        <authorList>
            <consortium name="DOE Joint Genome Institute"/>
            <person name="Kuo A."/>
            <person name="Ruytinx J."/>
            <person name="Rineau F."/>
            <person name="Colpaert J."/>
            <person name="Kohler A."/>
            <person name="Nagy L.G."/>
            <person name="Floudas D."/>
            <person name="Copeland A."/>
            <person name="Barry K.W."/>
            <person name="Cichocki N."/>
            <person name="Veneault-Fourrey C."/>
            <person name="LaButti K."/>
            <person name="Lindquist E.A."/>
            <person name="Lipzen A."/>
            <person name="Lundell T."/>
            <person name="Morin E."/>
            <person name="Murat C."/>
            <person name="Sun H."/>
            <person name="Tunlid A."/>
            <person name="Henrissat B."/>
            <person name="Grigoriev I.V."/>
            <person name="Hibbett D.S."/>
            <person name="Martin F."/>
            <person name="Nordberg H.P."/>
            <person name="Cantor M.N."/>
            <person name="Hua S.X."/>
        </authorList>
    </citation>
    <scope>NUCLEOTIDE SEQUENCE [LARGE SCALE GENOMIC DNA]</scope>
    <source>
        <strain evidence="8 9">UH-Slu-Lm8-n1</strain>
    </source>
</reference>
<keyword evidence="3" id="KW-0805">Transcription regulation</keyword>
<dbReference type="GO" id="GO:0005634">
    <property type="term" value="C:nucleus"/>
    <property type="evidence" value="ECO:0007669"/>
    <property type="project" value="UniProtKB-SubCell"/>
</dbReference>
<evidence type="ECO:0000256" key="1">
    <source>
        <dbReference type="ARBA" id="ARBA00004123"/>
    </source>
</evidence>
<dbReference type="SMART" id="SM00066">
    <property type="entry name" value="GAL4"/>
    <property type="match status" value="1"/>
</dbReference>
<accession>A0A0D0AGF2</accession>
<dbReference type="CDD" id="cd00067">
    <property type="entry name" value="GAL4"/>
    <property type="match status" value="1"/>
</dbReference>
<dbReference type="InParanoid" id="A0A0D0AGF2"/>
<protein>
    <recommendedName>
        <fullName evidence="10">Zn(2)-C6 fungal-type domain-containing protein</fullName>
    </recommendedName>
</protein>
<proteinExistence type="predicted"/>
<dbReference type="InterPro" id="IPR001083">
    <property type="entry name" value="Cu_fist_DNA-bd_dom"/>
</dbReference>
<evidence type="ECO:0008006" key="10">
    <source>
        <dbReference type="Google" id="ProtNLM"/>
    </source>
</evidence>
<name>A0A0D0AGF2_9AGAM</name>
<dbReference type="EMBL" id="KN835973">
    <property type="protein sequence ID" value="KIK33307.1"/>
    <property type="molecule type" value="Genomic_DNA"/>
</dbReference>
<dbReference type="Pfam" id="PF00172">
    <property type="entry name" value="Zn_clus"/>
    <property type="match status" value="1"/>
</dbReference>
<comment type="subcellular location">
    <subcellularLocation>
        <location evidence="1">Nucleus</location>
    </subcellularLocation>
</comment>
<dbReference type="AlphaFoldDB" id="A0A0D0AGF2"/>
<evidence type="ECO:0000256" key="2">
    <source>
        <dbReference type="ARBA" id="ARBA00022723"/>
    </source>
</evidence>
<dbReference type="PROSITE" id="PS50048">
    <property type="entry name" value="ZN2_CY6_FUNGAL_2"/>
    <property type="match status" value="1"/>
</dbReference>
<dbReference type="STRING" id="930992.A0A0D0AGF2"/>
<keyword evidence="4" id="KW-0804">Transcription</keyword>
<dbReference type="HOGENOM" id="CLU_022337_1_0_1"/>
<dbReference type="PROSITE" id="PS50073">
    <property type="entry name" value="COPPER_FIST_2"/>
    <property type="match status" value="1"/>
</dbReference>
<dbReference type="CDD" id="cd12148">
    <property type="entry name" value="fungal_TF_MHR"/>
    <property type="match status" value="1"/>
</dbReference>
<evidence type="ECO:0000256" key="5">
    <source>
        <dbReference type="ARBA" id="ARBA00023242"/>
    </source>
</evidence>
<gene>
    <name evidence="8" type="ORF">CY34DRAFT_813715</name>
</gene>
<dbReference type="InterPro" id="IPR050815">
    <property type="entry name" value="TF_fung"/>
</dbReference>
<keyword evidence="2" id="KW-0479">Metal-binding</keyword>
<dbReference type="PANTHER" id="PTHR47338">
    <property type="entry name" value="ZN(II)2CYS6 TRANSCRIPTION FACTOR (EUROFUNG)-RELATED"/>
    <property type="match status" value="1"/>
</dbReference>